<organism evidence="1 2">
    <name type="scientific">Wohlfahrtiimonas chitiniclastica SH04</name>
    <dbReference type="NCBI Taxonomy" id="1261130"/>
    <lineage>
        <taxon>Bacteria</taxon>
        <taxon>Pseudomonadati</taxon>
        <taxon>Pseudomonadota</taxon>
        <taxon>Gammaproteobacteria</taxon>
        <taxon>Cardiobacteriales</taxon>
        <taxon>Ignatzschineriaceae</taxon>
        <taxon>Wohlfahrtiimonas</taxon>
    </lineage>
</organism>
<evidence type="ECO:0000313" key="1">
    <source>
        <dbReference type="EMBL" id="ELV08559.1"/>
    </source>
</evidence>
<dbReference type="RefSeq" id="WP_008315122.1">
    <property type="nucleotide sequence ID" value="NZ_KB372778.1"/>
</dbReference>
<accession>L8Y0G7</accession>
<dbReference type="OrthoDB" id="7065239at2"/>
<name>L8Y0G7_9GAMM</name>
<keyword evidence="2" id="KW-1185">Reference proteome</keyword>
<reference evidence="1 2" key="1">
    <citation type="journal article" date="2013" name="Genome Announc.">
        <title>Complete Genome Sequence of Wohlfahrtiimonas chitiniclastica Strain SH04, Isolated from Chrysomya megacephala Collected from Pudong International Airport in China.</title>
        <authorList>
            <person name="Cao X.M."/>
            <person name="Chen T."/>
            <person name="Xu L.Z."/>
            <person name="Yao L.S."/>
            <person name="Qi J."/>
            <person name="Zhang X.L."/>
            <person name="Yan Q.L."/>
            <person name="Deng Y.H."/>
            <person name="Guo T.Y."/>
            <person name="Wang J."/>
            <person name="Hu K.X."/>
            <person name="Xu B.L."/>
        </authorList>
    </citation>
    <scope>NUCLEOTIDE SEQUENCE [LARGE SCALE GENOMIC DNA]</scope>
    <source>
        <strain evidence="1 2">SH04</strain>
    </source>
</reference>
<proteinExistence type="predicted"/>
<comment type="caution">
    <text evidence="1">The sequence shown here is derived from an EMBL/GenBank/DDBJ whole genome shotgun (WGS) entry which is preliminary data.</text>
</comment>
<dbReference type="Proteomes" id="UP000011617">
    <property type="component" value="Unassembled WGS sequence"/>
</dbReference>
<protein>
    <submittedName>
        <fullName evidence="1">Uncharacterized protein</fullName>
    </submittedName>
</protein>
<dbReference type="EMBL" id="AOBV01000004">
    <property type="protein sequence ID" value="ELV08559.1"/>
    <property type="molecule type" value="Genomic_DNA"/>
</dbReference>
<evidence type="ECO:0000313" key="2">
    <source>
        <dbReference type="Proteomes" id="UP000011617"/>
    </source>
</evidence>
<dbReference type="PATRIC" id="fig|1261130.3.peg.648"/>
<dbReference type="AlphaFoldDB" id="L8Y0G7"/>
<sequence>MFGFIGAGIAAISGAVSAGIGAVCSTVGGAIISTGKIMMDAIRIGIPIVKNICDVSLTLGKAFGLFSPEHNENDMQELGVRVEQAAEENITSDQFDSNQAYIEHIREKVNLSKENIEKLDKLSDEDKLKYICIGGAMTLAAVKEKYQINIPDTFWITGSELGISADQIQRMLDVFEKANIDPDIEGFLKGKLTSESQSNMYDLISNQLENVLSDKILDKILG</sequence>
<dbReference type="HOGENOM" id="CLU_111514_0_0_6"/>
<gene>
    <name evidence="1" type="ORF">F387_01157</name>
</gene>